<dbReference type="GO" id="GO:0016740">
    <property type="term" value="F:transferase activity"/>
    <property type="evidence" value="ECO:0007669"/>
    <property type="project" value="InterPro"/>
</dbReference>
<evidence type="ECO:0000313" key="5">
    <source>
        <dbReference type="Proteomes" id="UP000319731"/>
    </source>
</evidence>
<sequence>MFANWDKIFAKVLAIGIFLLLLTILAWSTSGGYQEIPPSSPANTSTTKEDLTKPSGIYCPPWKMPSGLWINTTADQEPSSSISKTILKMPYDIMKCRDRFAAVYPLLYSGIWGFEKPFHLQWMSHSGCILHPVDGALWLETYRNKEILFFGDSLTQQVYISFVCTLEATLASSDANYQQPIRMADPDPHYVMTGISHGWYFPAHNITTTFFRSTSWTSRTDVASPLWAYARKSSLWIASDGAWYNKHKNLNKPEFFDLETLPSDLYAFRHAISDFKYNGTFITRSYMPVHFDTDDNEWQGPVTDKTCIPPHETALLNPRYAMARDVFIDAGWPFVDVYQEVLPLWELHRPPSDCRHWMHPGVSEWVFQALHHSMVEAGIFDKGVSESSLDG</sequence>
<name>A0A507C1C8_9FUNG</name>
<dbReference type="OrthoDB" id="630188at2759"/>
<keyword evidence="5" id="KW-1185">Reference proteome</keyword>
<evidence type="ECO:0000256" key="1">
    <source>
        <dbReference type="ARBA" id="ARBA00007727"/>
    </source>
</evidence>
<gene>
    <name evidence="4" type="ORF">SmJEL517_g05337</name>
</gene>
<dbReference type="Proteomes" id="UP000319731">
    <property type="component" value="Unassembled WGS sequence"/>
</dbReference>
<comment type="caution">
    <text evidence="4">The sequence shown here is derived from an EMBL/GenBank/DDBJ whole genome shotgun (WGS) entry which is preliminary data.</text>
</comment>
<dbReference type="GeneID" id="42006560"/>
<organism evidence="4 5">
    <name type="scientific">Synchytrium microbalum</name>
    <dbReference type="NCBI Taxonomy" id="1806994"/>
    <lineage>
        <taxon>Eukaryota</taxon>
        <taxon>Fungi</taxon>
        <taxon>Fungi incertae sedis</taxon>
        <taxon>Chytridiomycota</taxon>
        <taxon>Chytridiomycota incertae sedis</taxon>
        <taxon>Chytridiomycetes</taxon>
        <taxon>Synchytriales</taxon>
        <taxon>Synchytriaceae</taxon>
        <taxon>Synchytrium</taxon>
    </lineage>
</organism>
<dbReference type="RefSeq" id="XP_031022772.1">
    <property type="nucleotide sequence ID" value="XM_031171263.1"/>
</dbReference>
<evidence type="ECO:0000313" key="4">
    <source>
        <dbReference type="EMBL" id="TPX31313.1"/>
    </source>
</evidence>
<proteinExistence type="inferred from homology"/>
<reference evidence="4 5" key="1">
    <citation type="journal article" date="2019" name="Sci. Rep.">
        <title>Comparative genomics of chytrid fungi reveal insights into the obligate biotrophic and pathogenic lifestyle of Synchytrium endobioticum.</title>
        <authorList>
            <person name="van de Vossenberg B.T.L.H."/>
            <person name="Warris S."/>
            <person name="Nguyen H.D.T."/>
            <person name="van Gent-Pelzer M.P.E."/>
            <person name="Joly D.L."/>
            <person name="van de Geest H.C."/>
            <person name="Bonants P.J.M."/>
            <person name="Smith D.S."/>
            <person name="Levesque C.A."/>
            <person name="van der Lee T.A.J."/>
        </authorList>
    </citation>
    <scope>NUCLEOTIDE SEQUENCE [LARGE SCALE GENOMIC DNA]</scope>
    <source>
        <strain evidence="4 5">JEL517</strain>
    </source>
</reference>
<evidence type="ECO:0000259" key="3">
    <source>
        <dbReference type="Pfam" id="PF13839"/>
    </source>
</evidence>
<dbReference type="EMBL" id="QEAO01000047">
    <property type="protein sequence ID" value="TPX31313.1"/>
    <property type="molecule type" value="Genomic_DNA"/>
</dbReference>
<feature type="region of interest" description="Disordered" evidence="2">
    <location>
        <begin position="34"/>
        <end position="55"/>
    </location>
</feature>
<comment type="similarity">
    <text evidence="1">Belongs to the PC-esterase family. TBL subfamily.</text>
</comment>
<feature type="domain" description="Trichome birefringence-like C-terminal" evidence="3">
    <location>
        <begin position="133"/>
        <end position="217"/>
    </location>
</feature>
<dbReference type="AlphaFoldDB" id="A0A507C1C8"/>
<dbReference type="Pfam" id="PF13839">
    <property type="entry name" value="PC-Esterase"/>
    <property type="match status" value="1"/>
</dbReference>
<protein>
    <recommendedName>
        <fullName evidence="3">Trichome birefringence-like C-terminal domain-containing protein</fullName>
    </recommendedName>
</protein>
<dbReference type="InterPro" id="IPR026057">
    <property type="entry name" value="TBL_C"/>
</dbReference>
<accession>A0A507C1C8</accession>
<evidence type="ECO:0000256" key="2">
    <source>
        <dbReference type="SAM" id="MobiDB-lite"/>
    </source>
</evidence>